<dbReference type="KEGG" id="mcha:111025030"/>
<accession>A0A6J1DXK2</accession>
<dbReference type="OrthoDB" id="654211at2759"/>
<dbReference type="RefSeq" id="XP_022158577.1">
    <property type="nucleotide sequence ID" value="XM_022302885.1"/>
</dbReference>
<reference evidence="5" key="1">
    <citation type="submission" date="2025-08" db="UniProtKB">
        <authorList>
            <consortium name="RefSeq"/>
        </authorList>
    </citation>
    <scope>IDENTIFICATION</scope>
    <source>
        <strain evidence="5">OHB3-1</strain>
    </source>
</reference>
<keyword evidence="1" id="KW-0862">Zinc</keyword>
<dbReference type="PROSITE" id="PS50157">
    <property type="entry name" value="ZINC_FINGER_C2H2_2"/>
    <property type="match status" value="3"/>
</dbReference>
<evidence type="ECO:0000259" key="3">
    <source>
        <dbReference type="PROSITE" id="PS50157"/>
    </source>
</evidence>
<dbReference type="Gene3D" id="3.30.160.60">
    <property type="entry name" value="Classic Zinc Finger"/>
    <property type="match status" value="1"/>
</dbReference>
<dbReference type="InterPro" id="IPR013087">
    <property type="entry name" value="Znf_C2H2_type"/>
</dbReference>
<dbReference type="SMART" id="SM00355">
    <property type="entry name" value="ZnF_C2H2"/>
    <property type="match status" value="3"/>
</dbReference>
<evidence type="ECO:0000256" key="1">
    <source>
        <dbReference type="PROSITE-ProRule" id="PRU00042"/>
    </source>
</evidence>
<dbReference type="PANTHER" id="PTHR46326">
    <property type="entry name" value="ZINC FINGER PROTEIN ZAT1-RELATED"/>
    <property type="match status" value="1"/>
</dbReference>
<feature type="domain" description="C2H2-type" evidence="3">
    <location>
        <begin position="170"/>
        <end position="197"/>
    </location>
</feature>
<keyword evidence="1" id="KW-0863">Zinc-finger</keyword>
<feature type="domain" description="C2H2-type" evidence="3">
    <location>
        <begin position="134"/>
        <end position="161"/>
    </location>
</feature>
<sequence length="238" mass="27264">MDKQRVCKICSKSFSNGKAMGGHMRSHLIKLPLHPNPKRIPIPMPMSMPIPTSIHSHYSDRESETDDLPPKQRRRRSLKRKRHDPTIECAAALSLVMMSRDQTTEKSQKLSDKESNYTCKDEDGEDVDSFIWKFKCKTCDKSFRSYQALGGHKASHSKIRTEDCVHQKVFQCLFCPKVFESGQALGGHKKVHFFKKISPKKFGKNSIDLNRPPPAYDYDEDDEDEVSEIEFSAISNPC</sequence>
<feature type="compositionally biased region" description="Basic residues" evidence="2">
    <location>
        <begin position="71"/>
        <end position="83"/>
    </location>
</feature>
<dbReference type="PANTHER" id="PTHR46326:SF10">
    <property type="entry name" value="C2H2 AND C2HC ZINC FINGER PROTEIN"/>
    <property type="match status" value="1"/>
</dbReference>
<dbReference type="GeneID" id="111025030"/>
<dbReference type="GO" id="GO:0006355">
    <property type="term" value="P:regulation of DNA-templated transcription"/>
    <property type="evidence" value="ECO:0007669"/>
    <property type="project" value="InterPro"/>
</dbReference>
<dbReference type="SUPFAM" id="SSF57667">
    <property type="entry name" value="beta-beta-alpha zinc fingers"/>
    <property type="match status" value="2"/>
</dbReference>
<name>A0A6J1DXK2_MOMCH</name>
<dbReference type="Pfam" id="PF13912">
    <property type="entry name" value="zf-C2H2_6"/>
    <property type="match status" value="3"/>
</dbReference>
<feature type="region of interest" description="Disordered" evidence="2">
    <location>
        <begin position="202"/>
        <end position="223"/>
    </location>
</feature>
<proteinExistence type="predicted"/>
<evidence type="ECO:0000313" key="4">
    <source>
        <dbReference type="Proteomes" id="UP000504603"/>
    </source>
</evidence>
<evidence type="ECO:0000313" key="5">
    <source>
        <dbReference type="RefSeq" id="XP_022158577.1"/>
    </source>
</evidence>
<feature type="domain" description="C2H2-type" evidence="3">
    <location>
        <begin position="5"/>
        <end position="32"/>
    </location>
</feature>
<dbReference type="InterPro" id="IPR044303">
    <property type="entry name" value="ZAT1/4/9"/>
</dbReference>
<dbReference type="Proteomes" id="UP000504603">
    <property type="component" value="Unplaced"/>
</dbReference>
<dbReference type="PROSITE" id="PS00028">
    <property type="entry name" value="ZINC_FINGER_C2H2_1"/>
    <property type="match status" value="3"/>
</dbReference>
<keyword evidence="1" id="KW-0479">Metal-binding</keyword>
<dbReference type="GO" id="GO:0008270">
    <property type="term" value="F:zinc ion binding"/>
    <property type="evidence" value="ECO:0007669"/>
    <property type="project" value="UniProtKB-KW"/>
</dbReference>
<dbReference type="AlphaFoldDB" id="A0A6J1DXK2"/>
<dbReference type="InterPro" id="IPR036236">
    <property type="entry name" value="Znf_C2H2_sf"/>
</dbReference>
<organism evidence="4 5">
    <name type="scientific">Momordica charantia</name>
    <name type="common">Bitter gourd</name>
    <name type="synonym">Balsam pear</name>
    <dbReference type="NCBI Taxonomy" id="3673"/>
    <lineage>
        <taxon>Eukaryota</taxon>
        <taxon>Viridiplantae</taxon>
        <taxon>Streptophyta</taxon>
        <taxon>Embryophyta</taxon>
        <taxon>Tracheophyta</taxon>
        <taxon>Spermatophyta</taxon>
        <taxon>Magnoliopsida</taxon>
        <taxon>eudicotyledons</taxon>
        <taxon>Gunneridae</taxon>
        <taxon>Pentapetalae</taxon>
        <taxon>rosids</taxon>
        <taxon>fabids</taxon>
        <taxon>Cucurbitales</taxon>
        <taxon>Cucurbitaceae</taxon>
        <taxon>Momordiceae</taxon>
        <taxon>Momordica</taxon>
    </lineage>
</organism>
<feature type="region of interest" description="Disordered" evidence="2">
    <location>
        <begin position="45"/>
        <end position="83"/>
    </location>
</feature>
<evidence type="ECO:0000256" key="2">
    <source>
        <dbReference type="SAM" id="MobiDB-lite"/>
    </source>
</evidence>
<keyword evidence="4" id="KW-1185">Reference proteome</keyword>
<protein>
    <submittedName>
        <fullName evidence="5">Zinc finger protein ZAT1-like</fullName>
    </submittedName>
</protein>
<gene>
    <name evidence="5" type="primary">LOC111025030</name>
</gene>